<accession>W0E8W4</accession>
<dbReference type="InterPro" id="IPR013762">
    <property type="entry name" value="Integrase-like_cat_sf"/>
</dbReference>
<dbReference type="PANTHER" id="PTHR30349">
    <property type="entry name" value="PHAGE INTEGRASE-RELATED"/>
    <property type="match status" value="1"/>
</dbReference>
<dbReference type="InterPro" id="IPR050090">
    <property type="entry name" value="Tyrosine_recombinase_XerCD"/>
</dbReference>
<proteinExistence type="predicted"/>
<dbReference type="AlphaFoldDB" id="W0E8W4"/>
<dbReference type="Proteomes" id="UP000010847">
    <property type="component" value="Chromosome"/>
</dbReference>
<feature type="domain" description="Tyr recombinase" evidence="2">
    <location>
        <begin position="2"/>
        <end position="188"/>
    </location>
</feature>
<dbReference type="STRING" id="871968.DESME_08945"/>
<dbReference type="Pfam" id="PF00589">
    <property type="entry name" value="Phage_integrase"/>
    <property type="match status" value="1"/>
</dbReference>
<dbReference type="Gene3D" id="1.10.443.10">
    <property type="entry name" value="Intergrase catalytic core"/>
    <property type="match status" value="1"/>
</dbReference>
<organism evidence="3 4">
    <name type="scientific">Desulfitobacterium metallireducens DSM 15288</name>
    <dbReference type="NCBI Taxonomy" id="871968"/>
    <lineage>
        <taxon>Bacteria</taxon>
        <taxon>Bacillati</taxon>
        <taxon>Bacillota</taxon>
        <taxon>Clostridia</taxon>
        <taxon>Eubacteriales</taxon>
        <taxon>Desulfitobacteriaceae</taxon>
        <taxon>Desulfitobacterium</taxon>
    </lineage>
</organism>
<evidence type="ECO:0000259" key="2">
    <source>
        <dbReference type="PROSITE" id="PS51898"/>
    </source>
</evidence>
<evidence type="ECO:0000256" key="1">
    <source>
        <dbReference type="ARBA" id="ARBA00023172"/>
    </source>
</evidence>
<dbReference type="HOGENOM" id="CLU_027562_33_1_9"/>
<dbReference type="PROSITE" id="PS51898">
    <property type="entry name" value="TYR_RECOMBINASE"/>
    <property type="match status" value="1"/>
</dbReference>
<reference evidence="3 4" key="1">
    <citation type="submission" date="2013-12" db="EMBL/GenBank/DDBJ databases">
        <authorList>
            <consortium name="DOE Joint Genome Institute"/>
            <person name="Smidt H."/>
            <person name="Huntemann M."/>
            <person name="Han J."/>
            <person name="Chen A."/>
            <person name="Kyrpides N."/>
            <person name="Mavromatis K."/>
            <person name="Markowitz V."/>
            <person name="Palaniappan K."/>
            <person name="Ivanova N."/>
            <person name="Schaumberg A."/>
            <person name="Pati A."/>
            <person name="Liolios K."/>
            <person name="Nordberg H.P."/>
            <person name="Cantor M.N."/>
            <person name="Hua S.X."/>
            <person name="Woyke T."/>
        </authorList>
    </citation>
    <scope>NUCLEOTIDE SEQUENCE [LARGE SCALE GENOMIC DNA]</scope>
    <source>
        <strain evidence="4">DSM 15288</strain>
    </source>
</reference>
<dbReference type="eggNOG" id="COG0582">
    <property type="taxonomic scope" value="Bacteria"/>
</dbReference>
<evidence type="ECO:0000313" key="4">
    <source>
        <dbReference type="Proteomes" id="UP000010847"/>
    </source>
</evidence>
<dbReference type="InterPro" id="IPR011010">
    <property type="entry name" value="DNA_brk_join_enz"/>
</dbReference>
<keyword evidence="4" id="KW-1185">Reference proteome</keyword>
<dbReference type="GO" id="GO:0015074">
    <property type="term" value="P:DNA integration"/>
    <property type="evidence" value="ECO:0007669"/>
    <property type="project" value="InterPro"/>
</dbReference>
<dbReference type="GO" id="GO:0006310">
    <property type="term" value="P:DNA recombination"/>
    <property type="evidence" value="ECO:0007669"/>
    <property type="project" value="UniProtKB-KW"/>
</dbReference>
<dbReference type="RefSeq" id="WP_006718840.1">
    <property type="nucleotide sequence ID" value="NZ_CP007032.1"/>
</dbReference>
<sequence length="192" mass="21882">MNLVQPLRNKQDIDKMKSHLKEKNPRDYVMFMIGISSALRISDILGLKVSDVWDGKRVNEHIDIREKKTDKGKIFAVSPNLEKAIRDYIKLSKLSQNDYLITSNKPNKDGSSKPISRQQAHEIISNAADYLGIKGSISTHTMRKTWGYWAYKSGVDLALIMEALNHSSIAMTKKYIGITQDDLDEVYIKLNL</sequence>
<dbReference type="InterPro" id="IPR002104">
    <property type="entry name" value="Integrase_catalytic"/>
</dbReference>
<dbReference type="GO" id="GO:0003677">
    <property type="term" value="F:DNA binding"/>
    <property type="evidence" value="ECO:0007669"/>
    <property type="project" value="InterPro"/>
</dbReference>
<name>W0E8W4_9FIRM</name>
<dbReference type="SUPFAM" id="SSF56349">
    <property type="entry name" value="DNA breaking-rejoining enzymes"/>
    <property type="match status" value="1"/>
</dbReference>
<dbReference type="CDD" id="cd01192">
    <property type="entry name" value="INT_C_like_3"/>
    <property type="match status" value="1"/>
</dbReference>
<gene>
    <name evidence="3" type="ORF">DESME_08945</name>
</gene>
<evidence type="ECO:0000313" key="3">
    <source>
        <dbReference type="EMBL" id="AHF07172.1"/>
    </source>
</evidence>
<dbReference type="PANTHER" id="PTHR30349:SF82">
    <property type="entry name" value="INTEGRASE_RECOMBINASE YOEC-RELATED"/>
    <property type="match status" value="1"/>
</dbReference>
<keyword evidence="1" id="KW-0233">DNA recombination</keyword>
<dbReference type="OrthoDB" id="9788852at2"/>
<protein>
    <submittedName>
        <fullName evidence="3">Integrase</fullName>
    </submittedName>
</protein>
<dbReference type="EMBL" id="CP007032">
    <property type="protein sequence ID" value="AHF07172.1"/>
    <property type="molecule type" value="Genomic_DNA"/>
</dbReference>
<dbReference type="KEGG" id="dmt:DESME_08945"/>